<reference evidence="2 3" key="1">
    <citation type="submission" date="2015-10" db="EMBL/GenBank/DDBJ databases">
        <title>Draft genome sequence of Streptomyces canus DSM 40017, type strain for the species Streptomyces canus.</title>
        <authorList>
            <person name="Ruckert C."/>
            <person name="Winkler A."/>
            <person name="Kalinowski J."/>
            <person name="Kampfer P."/>
            <person name="Glaeser S."/>
        </authorList>
    </citation>
    <scope>NUCLEOTIDE SEQUENCE [LARGE SCALE GENOMIC DNA]</scope>
    <source>
        <strain evidence="2 3">DSM 40017</strain>
    </source>
</reference>
<comment type="caution">
    <text evidence="2">The sequence shown here is derived from an EMBL/GenBank/DDBJ whole genome shotgun (WGS) entry which is preliminary data.</text>
</comment>
<proteinExistence type="predicted"/>
<dbReference type="RefSeq" id="WP_059211246.1">
    <property type="nucleotide sequence ID" value="NZ_KQ948679.1"/>
</dbReference>
<dbReference type="Proteomes" id="UP000053669">
    <property type="component" value="Unassembled WGS sequence"/>
</dbReference>
<evidence type="ECO:0000313" key="2">
    <source>
        <dbReference type="EMBL" id="KUN57788.1"/>
    </source>
</evidence>
<protein>
    <submittedName>
        <fullName evidence="2">Uncharacterized protein</fullName>
    </submittedName>
</protein>
<dbReference type="AlphaFoldDB" id="A0A101RLW6"/>
<evidence type="ECO:0000313" key="3">
    <source>
        <dbReference type="Proteomes" id="UP000053669"/>
    </source>
</evidence>
<feature type="region of interest" description="Disordered" evidence="1">
    <location>
        <begin position="97"/>
        <end position="122"/>
    </location>
</feature>
<name>A0A101RLW6_9ACTN</name>
<gene>
    <name evidence="2" type="ORF">AQJ46_45520</name>
</gene>
<dbReference type="STRING" id="58343.AQJ46_45520"/>
<accession>A0A101RLW6</accession>
<dbReference type="EMBL" id="LMWU01000067">
    <property type="protein sequence ID" value="KUN57788.1"/>
    <property type="molecule type" value="Genomic_DNA"/>
</dbReference>
<organism evidence="2 3">
    <name type="scientific">Streptomyces canus</name>
    <dbReference type="NCBI Taxonomy" id="58343"/>
    <lineage>
        <taxon>Bacteria</taxon>
        <taxon>Bacillati</taxon>
        <taxon>Actinomycetota</taxon>
        <taxon>Actinomycetes</taxon>
        <taxon>Kitasatosporales</taxon>
        <taxon>Streptomycetaceae</taxon>
        <taxon>Streptomyces</taxon>
        <taxon>Streptomyces aurantiacus group</taxon>
    </lineage>
</organism>
<evidence type="ECO:0000256" key="1">
    <source>
        <dbReference type="SAM" id="MobiDB-lite"/>
    </source>
</evidence>
<sequence length="122" mass="14017">MNNLPEEREQRDEQIAELLQDGMTVEEIKRRLQTSYRAVARVRVQRGIAVPVGRTRRSREELDDLEEQAVTMLRAGATQREIYAKLRVGPIIQTQLRKEHHIPVQPRNGRKTSPADEGGPLL</sequence>